<dbReference type="InterPro" id="IPR018253">
    <property type="entry name" value="DnaJ_domain_CS"/>
</dbReference>
<dbReference type="Proteomes" id="UP000649617">
    <property type="component" value="Unassembled WGS sequence"/>
</dbReference>
<dbReference type="OrthoDB" id="10267058at2759"/>
<feature type="domain" description="J" evidence="3">
    <location>
        <begin position="460"/>
        <end position="532"/>
    </location>
</feature>
<dbReference type="InterPro" id="IPR001623">
    <property type="entry name" value="DnaJ_domain"/>
</dbReference>
<reference evidence="4" key="1">
    <citation type="submission" date="2021-02" db="EMBL/GenBank/DDBJ databases">
        <authorList>
            <person name="Dougan E. K."/>
            <person name="Rhodes N."/>
            <person name="Thang M."/>
            <person name="Chan C."/>
        </authorList>
    </citation>
    <scope>NUCLEOTIDE SEQUENCE</scope>
</reference>
<dbReference type="GO" id="GO:0030544">
    <property type="term" value="F:Hsp70 protein binding"/>
    <property type="evidence" value="ECO:0007669"/>
    <property type="project" value="InterPro"/>
</dbReference>
<evidence type="ECO:0000313" key="5">
    <source>
        <dbReference type="Proteomes" id="UP000649617"/>
    </source>
</evidence>
<dbReference type="NCBIfam" id="TIGR01509">
    <property type="entry name" value="HAD-SF-IA-v3"/>
    <property type="match status" value="1"/>
</dbReference>
<dbReference type="SUPFAM" id="SSF56784">
    <property type="entry name" value="HAD-like"/>
    <property type="match status" value="1"/>
</dbReference>
<dbReference type="GO" id="GO:0047429">
    <property type="term" value="F:nucleoside triphosphate diphosphatase activity"/>
    <property type="evidence" value="ECO:0007669"/>
    <property type="project" value="InterPro"/>
</dbReference>
<dbReference type="EMBL" id="CAJNIZ010003318">
    <property type="protein sequence ID" value="CAE7221160.1"/>
    <property type="molecule type" value="Genomic_DNA"/>
</dbReference>
<evidence type="ECO:0000313" key="4">
    <source>
        <dbReference type="EMBL" id="CAE7221160.1"/>
    </source>
</evidence>
<dbReference type="Gene3D" id="3.40.50.1000">
    <property type="entry name" value="HAD superfamily/HAD-like"/>
    <property type="match status" value="1"/>
</dbReference>
<organism evidence="4 5">
    <name type="scientific">Symbiodinium pilosum</name>
    <name type="common">Dinoflagellate</name>
    <dbReference type="NCBI Taxonomy" id="2952"/>
    <lineage>
        <taxon>Eukaryota</taxon>
        <taxon>Sar</taxon>
        <taxon>Alveolata</taxon>
        <taxon>Dinophyceae</taxon>
        <taxon>Suessiales</taxon>
        <taxon>Symbiodiniaceae</taxon>
        <taxon>Symbiodinium</taxon>
    </lineage>
</organism>
<accession>A0A812KB86</accession>
<keyword evidence="5" id="KW-1185">Reference proteome</keyword>
<dbReference type="InterPro" id="IPR054076">
    <property type="entry name" value="ZUO1-like_ZHD"/>
</dbReference>
<dbReference type="CDD" id="cd06257">
    <property type="entry name" value="DnaJ"/>
    <property type="match status" value="1"/>
</dbReference>
<dbReference type="AlphaFoldDB" id="A0A812KB86"/>
<dbReference type="InterPro" id="IPR023198">
    <property type="entry name" value="PGP-like_dom2"/>
</dbReference>
<dbReference type="HAMAP" id="MF_00528">
    <property type="entry name" value="Maf"/>
    <property type="match status" value="1"/>
</dbReference>
<sequence>KRPKTASPAVILGSSSKWRRAIFAQHFPECGSEYMSPDIDEKAIRAEKPEEMCMAIARAKADALAPKIQGRDVLLVCMDQAWSLHHLSSSDVCCEMSVLCQVVSCDGQIREKPETEAEARQFLQSYRDGKPASFVNGMVVLNAGTARLASSLNSSRAFFLPFPDEVVDALIKKGDLFTCAGGVVVEDELLQPYLDRVEGTLDSVQGLPLEPLRMLLSRAKAPAVTHVIFDMDGLLLDTESSYSVAQQEILDKWNRKFTWELKAKMMGKKALDACQICIDALELGDAISAEDFLAERERRLEVLFAKAALLPGVERLVRHLHRNGVPMAVATSSHRRHFDLKTTLHRDLFDLMHHVVTGDQVSKSKPDPEIFCHASSIFDGAPVADNILVFEDAPSGVEAGLAAGMQAFAMFRIAIFLATYVEDHESWHVLAFASEDFRPEEWGEDWSRQVMLSMPSTSENLYELLEVSETASVEQIKKQYRKLALQYHPDKQGDTGGKTNGLSEKEHDFIKVQEAYEILADQAKRRQYDSTLDFDDAVPDEVAECGFYETFGPVFKLNARWSTRFPVPELGDEQTDMAKVRKFYDFWLSFDSWRDFSMHDEYNLDDAEFREERRWMERQNQRVRKKYVEAERKRIMRLVETAERFDPRIRAEKEAREKKKRDEKEKRARAKQEEQEAKQREEEERRKKAEQEEAEQAERERILREQRKQDKQAAKTLRQRFKRIVQAKCSLQQLEIEELQDFCLLLDAEKLEDLCSKLEAITVTEEAEAFVRSELNEARKRNCSASRCIIPPHSVTIPNKTRTYLAFSQINCRLCSLHWHSVICMPPLKQFRRLYSALSRSRSHSRIWRGCSNVFCTLMMLACAGFREGQFLAGNMGLDAIASHAWL</sequence>
<dbReference type="PRINTS" id="PR00625">
    <property type="entry name" value="JDOMAIN"/>
</dbReference>
<dbReference type="SMART" id="SM00271">
    <property type="entry name" value="DnaJ"/>
    <property type="match status" value="1"/>
</dbReference>
<dbReference type="Gene3D" id="1.10.287.110">
    <property type="entry name" value="DnaJ domain"/>
    <property type="match status" value="1"/>
</dbReference>
<dbReference type="GO" id="GO:0006450">
    <property type="term" value="P:regulation of translational fidelity"/>
    <property type="evidence" value="ECO:0007669"/>
    <property type="project" value="InterPro"/>
</dbReference>
<dbReference type="InterPro" id="IPR003697">
    <property type="entry name" value="Maf-like"/>
</dbReference>
<dbReference type="Pfam" id="PF00702">
    <property type="entry name" value="Hydrolase"/>
    <property type="match status" value="1"/>
</dbReference>
<dbReference type="InterPro" id="IPR036869">
    <property type="entry name" value="J_dom_sf"/>
</dbReference>
<dbReference type="InterPro" id="IPR036412">
    <property type="entry name" value="HAD-like_sf"/>
</dbReference>
<dbReference type="GO" id="GO:0043022">
    <property type="term" value="F:ribosome binding"/>
    <property type="evidence" value="ECO:0007669"/>
    <property type="project" value="InterPro"/>
</dbReference>
<dbReference type="Gene3D" id="1.10.150.240">
    <property type="entry name" value="Putative phosphatase, domain 2"/>
    <property type="match status" value="1"/>
</dbReference>
<dbReference type="SFLD" id="SFLDS00003">
    <property type="entry name" value="Haloacid_Dehalogenase"/>
    <property type="match status" value="1"/>
</dbReference>
<dbReference type="InterPro" id="IPR006439">
    <property type="entry name" value="HAD-SF_hydro_IA"/>
</dbReference>
<comment type="caution">
    <text evidence="4">The sequence shown here is derived from an EMBL/GenBank/DDBJ whole genome shotgun (WGS) entry which is preliminary data.</text>
</comment>
<dbReference type="PROSITE" id="PS00636">
    <property type="entry name" value="DNAJ_1"/>
    <property type="match status" value="1"/>
</dbReference>
<dbReference type="InterPro" id="IPR044634">
    <property type="entry name" value="Zuotin/DnaJC2"/>
</dbReference>
<dbReference type="Pfam" id="PF21884">
    <property type="entry name" value="ZUO1-like_ZHD"/>
    <property type="match status" value="1"/>
</dbReference>
<proteinExistence type="inferred from homology"/>
<dbReference type="Pfam" id="PF02545">
    <property type="entry name" value="Maf"/>
    <property type="match status" value="1"/>
</dbReference>
<dbReference type="GO" id="GO:0051083">
    <property type="term" value="P:'de novo' cotranslational protein folding"/>
    <property type="evidence" value="ECO:0007669"/>
    <property type="project" value="InterPro"/>
</dbReference>
<dbReference type="FunFam" id="1.10.150.240:FF:000001">
    <property type="entry name" value="Haloacid dehalogenase-like hydrolase domain"/>
    <property type="match status" value="1"/>
</dbReference>
<feature type="region of interest" description="Disordered" evidence="2">
    <location>
        <begin position="653"/>
        <end position="709"/>
    </location>
</feature>
<gene>
    <name evidence="4" type="primary">GPP1</name>
    <name evidence="4" type="ORF">SPIL2461_LOCUS2916</name>
</gene>
<dbReference type="InterPro" id="IPR023214">
    <property type="entry name" value="HAD_sf"/>
</dbReference>
<evidence type="ECO:0000256" key="2">
    <source>
        <dbReference type="SAM" id="MobiDB-lite"/>
    </source>
</evidence>
<name>A0A812KB86_SYMPI</name>
<dbReference type="PROSITE" id="PS50076">
    <property type="entry name" value="DNAJ_2"/>
    <property type="match status" value="1"/>
</dbReference>
<keyword evidence="1" id="KW-0378">Hydrolase</keyword>
<dbReference type="Gene3D" id="3.90.950.10">
    <property type="match status" value="1"/>
</dbReference>
<dbReference type="Pfam" id="PF00226">
    <property type="entry name" value="DnaJ"/>
    <property type="match status" value="1"/>
</dbReference>
<dbReference type="SFLD" id="SFLDG01129">
    <property type="entry name" value="C1.5:_HAD__Beta-PGM__Phosphata"/>
    <property type="match status" value="1"/>
</dbReference>
<evidence type="ECO:0000259" key="3">
    <source>
        <dbReference type="PROSITE" id="PS50076"/>
    </source>
</evidence>
<dbReference type="GO" id="GO:0005829">
    <property type="term" value="C:cytosol"/>
    <property type="evidence" value="ECO:0007669"/>
    <property type="project" value="TreeGrafter"/>
</dbReference>
<evidence type="ECO:0000256" key="1">
    <source>
        <dbReference type="ARBA" id="ARBA00022801"/>
    </source>
</evidence>
<dbReference type="SUPFAM" id="SSF46565">
    <property type="entry name" value="Chaperone J-domain"/>
    <property type="match status" value="1"/>
</dbReference>
<dbReference type="SUPFAM" id="SSF52972">
    <property type="entry name" value="ITPase-like"/>
    <property type="match status" value="1"/>
</dbReference>
<dbReference type="PANTHER" id="PTHR43999:SF1">
    <property type="entry name" value="DNAJ HOMOLOG SUBFAMILY C MEMBER 2"/>
    <property type="match status" value="1"/>
</dbReference>
<protein>
    <submittedName>
        <fullName evidence="4">GPP1 protein</fullName>
    </submittedName>
</protein>
<dbReference type="PANTHER" id="PTHR43999">
    <property type="entry name" value="DNAJ HOMOLOG SUBFAMILY C MEMBER 2"/>
    <property type="match status" value="1"/>
</dbReference>
<dbReference type="InterPro" id="IPR029001">
    <property type="entry name" value="ITPase-like_fam"/>
</dbReference>
<feature type="non-terminal residue" evidence="4">
    <location>
        <position position="887"/>
    </location>
</feature>